<proteinExistence type="inferred from homology"/>
<dbReference type="Gene3D" id="2.30.36.70">
    <property type="entry name" value="Actin, Chain A, domain 2"/>
    <property type="match status" value="1"/>
</dbReference>
<keyword evidence="5" id="KW-1185">Reference proteome</keyword>
<protein>
    <recommendedName>
        <fullName evidence="6">Actin-related protein 6</fullName>
    </recommendedName>
</protein>
<dbReference type="STRING" id="947166.A0A1D1VMT6"/>
<dbReference type="SUPFAM" id="SSF53067">
    <property type="entry name" value="Actin-like ATPase domain"/>
    <property type="match status" value="2"/>
</dbReference>
<dbReference type="InterPro" id="IPR004000">
    <property type="entry name" value="Actin"/>
</dbReference>
<dbReference type="FunFam" id="3.30.420.40:FF:000058">
    <property type="entry name" value="Putative actin-related protein 5"/>
    <property type="match status" value="1"/>
</dbReference>
<dbReference type="FunFam" id="3.90.640.10:FF:000014">
    <property type="entry name" value="Putative actin-related protein 6"/>
    <property type="match status" value="1"/>
</dbReference>
<evidence type="ECO:0000313" key="5">
    <source>
        <dbReference type="Proteomes" id="UP000186922"/>
    </source>
</evidence>
<dbReference type="Proteomes" id="UP000186922">
    <property type="component" value="Unassembled WGS sequence"/>
</dbReference>
<accession>A0A1D1VMT6</accession>
<dbReference type="GO" id="GO:0005737">
    <property type="term" value="C:cytoplasm"/>
    <property type="evidence" value="ECO:0007669"/>
    <property type="project" value="UniProtKB-SubCell"/>
</dbReference>
<sequence length="417" mass="47213">MARNRQNHVGASPSAGSGSIVVLDLGGYTAKIGMATDAAPHVLSNCIFKAKSEKKRQFVSGQLADCKDQHQLFHMYPFNSGYLTNWELQERVLDYFFGSEVLKINTQTSQLIVTEPYFNLQYMKKSFVEALFEGYEFQSLFVCPPAYLSSHLFQTRYRDESTCLIVDSGYSFTHIIPVINGSIAWNGVLRVPVGGKILTNHLKQRVTLTQLDVMDETSVMNQIKELACFVSTDLAGDFRKAREDERGLTRTCVLPDYATYSEPFVRPVEETFSRPLEHEQLIRLDIDRFLAPEILFHPSVIGDERKGITEACVESVRRFAKDEQYALFRNIVLTGGNCKFEGFKDRLVREIEPEVPEFGQVEAMMLGNPITTAWQGGKAFAESLLFDKMRVTKAEYEEKGDAVCEMKFIRASSKSVD</sequence>
<dbReference type="SMART" id="SM00268">
    <property type="entry name" value="ACTIN"/>
    <property type="match status" value="1"/>
</dbReference>
<comment type="subcellular location">
    <subcellularLocation>
        <location evidence="1">Cytoplasm</location>
    </subcellularLocation>
</comment>
<dbReference type="GO" id="GO:0005634">
    <property type="term" value="C:nucleus"/>
    <property type="evidence" value="ECO:0007669"/>
    <property type="project" value="UniProtKB-ARBA"/>
</dbReference>
<dbReference type="PANTHER" id="PTHR11937">
    <property type="entry name" value="ACTIN"/>
    <property type="match status" value="1"/>
</dbReference>
<evidence type="ECO:0008006" key="6">
    <source>
        <dbReference type="Google" id="ProtNLM"/>
    </source>
</evidence>
<dbReference type="AlphaFoldDB" id="A0A1D1VMT6"/>
<dbReference type="Pfam" id="PF00022">
    <property type="entry name" value="Actin"/>
    <property type="match status" value="1"/>
</dbReference>
<dbReference type="CDD" id="cd10210">
    <property type="entry name" value="ASKHA_NBD_Arp6"/>
    <property type="match status" value="1"/>
</dbReference>
<dbReference type="OrthoDB" id="6220758at2759"/>
<gene>
    <name evidence="4" type="primary">RvY_13434-1</name>
    <name evidence="4" type="synonym">RvY_13434.1</name>
    <name evidence="4" type="ORF">RvY_13434</name>
</gene>
<evidence type="ECO:0000256" key="3">
    <source>
        <dbReference type="ARBA" id="ARBA00022490"/>
    </source>
</evidence>
<comment type="caution">
    <text evidence="4">The sequence shown here is derived from an EMBL/GenBank/DDBJ whole genome shotgun (WGS) entry which is preliminary data.</text>
</comment>
<dbReference type="EMBL" id="BDGG01000009">
    <property type="protein sequence ID" value="GAV02932.1"/>
    <property type="molecule type" value="Genomic_DNA"/>
</dbReference>
<evidence type="ECO:0000313" key="4">
    <source>
        <dbReference type="EMBL" id="GAV02932.1"/>
    </source>
</evidence>
<evidence type="ECO:0000256" key="1">
    <source>
        <dbReference type="ARBA" id="ARBA00004496"/>
    </source>
</evidence>
<keyword evidence="3" id="KW-0963">Cytoplasm</keyword>
<dbReference type="InterPro" id="IPR043129">
    <property type="entry name" value="ATPase_NBD"/>
</dbReference>
<reference evidence="4 5" key="1">
    <citation type="journal article" date="2016" name="Nat. Commun.">
        <title>Extremotolerant tardigrade genome and improved radiotolerance of human cultured cells by tardigrade-unique protein.</title>
        <authorList>
            <person name="Hashimoto T."/>
            <person name="Horikawa D.D."/>
            <person name="Saito Y."/>
            <person name="Kuwahara H."/>
            <person name="Kozuka-Hata H."/>
            <person name="Shin-I T."/>
            <person name="Minakuchi Y."/>
            <person name="Ohishi K."/>
            <person name="Motoyama A."/>
            <person name="Aizu T."/>
            <person name="Enomoto A."/>
            <person name="Kondo K."/>
            <person name="Tanaka S."/>
            <person name="Hara Y."/>
            <person name="Koshikawa S."/>
            <person name="Sagara H."/>
            <person name="Miura T."/>
            <person name="Yokobori S."/>
            <person name="Miyagawa K."/>
            <person name="Suzuki Y."/>
            <person name="Kubo T."/>
            <person name="Oyama M."/>
            <person name="Kohara Y."/>
            <person name="Fujiyama A."/>
            <person name="Arakawa K."/>
            <person name="Katayama T."/>
            <person name="Toyoda A."/>
            <person name="Kunieda T."/>
        </authorList>
    </citation>
    <scope>NUCLEOTIDE SEQUENCE [LARGE SCALE GENOMIC DNA]</scope>
    <source>
        <strain evidence="4 5">YOKOZUNA-1</strain>
    </source>
</reference>
<comment type="similarity">
    <text evidence="2">Belongs to the actin family. ARP6 subfamily.</text>
</comment>
<evidence type="ECO:0000256" key="2">
    <source>
        <dbReference type="ARBA" id="ARBA00005665"/>
    </source>
</evidence>
<dbReference type="Gene3D" id="3.90.640.10">
    <property type="entry name" value="Actin, Chain A, domain 4"/>
    <property type="match status" value="1"/>
</dbReference>
<dbReference type="Gene3D" id="3.30.420.40">
    <property type="match status" value="2"/>
</dbReference>
<organism evidence="4 5">
    <name type="scientific">Ramazzottius varieornatus</name>
    <name type="common">Water bear</name>
    <name type="synonym">Tardigrade</name>
    <dbReference type="NCBI Taxonomy" id="947166"/>
    <lineage>
        <taxon>Eukaryota</taxon>
        <taxon>Metazoa</taxon>
        <taxon>Ecdysozoa</taxon>
        <taxon>Tardigrada</taxon>
        <taxon>Eutardigrada</taxon>
        <taxon>Parachela</taxon>
        <taxon>Hypsibioidea</taxon>
        <taxon>Ramazzottiidae</taxon>
        <taxon>Ramazzottius</taxon>
    </lineage>
</organism>
<name>A0A1D1VMT6_RAMVA</name>